<dbReference type="SUPFAM" id="SSF48498">
    <property type="entry name" value="Tetracyclin repressor-like, C-terminal domain"/>
    <property type="match status" value="1"/>
</dbReference>
<proteinExistence type="predicted"/>
<dbReference type="PRINTS" id="PR00455">
    <property type="entry name" value="HTHTETR"/>
</dbReference>
<dbReference type="PANTHER" id="PTHR30055:SF229">
    <property type="entry name" value="HTH-TYPE TRANSCRIPTIONAL REPRESSOR RV1474C"/>
    <property type="match status" value="1"/>
</dbReference>
<dbReference type="PROSITE" id="PS01081">
    <property type="entry name" value="HTH_TETR_1"/>
    <property type="match status" value="1"/>
</dbReference>
<dbReference type="Gene3D" id="1.10.357.10">
    <property type="entry name" value="Tetracycline Repressor, domain 2"/>
    <property type="match status" value="1"/>
</dbReference>
<dbReference type="InterPro" id="IPR001647">
    <property type="entry name" value="HTH_TetR"/>
</dbReference>
<name>A0A173LKP4_9ACTN</name>
<dbReference type="EMBL" id="CP015961">
    <property type="protein sequence ID" value="ANI92453.1"/>
    <property type="molecule type" value="Genomic_DNA"/>
</dbReference>
<dbReference type="GO" id="GO:0003700">
    <property type="term" value="F:DNA-binding transcription factor activity"/>
    <property type="evidence" value="ECO:0007669"/>
    <property type="project" value="TreeGrafter"/>
</dbReference>
<evidence type="ECO:0000256" key="1">
    <source>
        <dbReference type="ARBA" id="ARBA00023125"/>
    </source>
</evidence>
<protein>
    <submittedName>
        <fullName evidence="4">HTH-type transcriptional repressor AcnR</fullName>
    </submittedName>
</protein>
<dbReference type="GO" id="GO:0000976">
    <property type="term" value="F:transcription cis-regulatory region binding"/>
    <property type="evidence" value="ECO:0007669"/>
    <property type="project" value="TreeGrafter"/>
</dbReference>
<dbReference type="PROSITE" id="PS50977">
    <property type="entry name" value="HTH_TETR_2"/>
    <property type="match status" value="1"/>
</dbReference>
<feature type="domain" description="HTH tetR-type" evidence="3">
    <location>
        <begin position="68"/>
        <end position="128"/>
    </location>
</feature>
<reference evidence="4 5" key="1">
    <citation type="submission" date="2016-06" db="EMBL/GenBank/DDBJ databases">
        <title>Complete genome sequence of a saline-alkali tolerant type strain Dietzia timorensis ID05-A0528T.</title>
        <authorList>
            <person name="Wu X."/>
        </authorList>
    </citation>
    <scope>NUCLEOTIDE SEQUENCE [LARGE SCALE GENOMIC DNA]</scope>
    <source>
        <strain evidence="4 5">ID05-A0528</strain>
    </source>
</reference>
<evidence type="ECO:0000256" key="2">
    <source>
        <dbReference type="PROSITE-ProRule" id="PRU00335"/>
    </source>
</evidence>
<sequence>MVQVPGSSLPVPAPRCYFMGGPRNAARPWSIRGISVLLAPTGAPHQGPVTLLLPERTTVPKVSPDHMELRREQILAGARTCFAEYGFEGATVSRLEAAIELSRGAIFHHFADKDALFLELARRDTESMRDTIAEDGLVQVMRNLLASPEDYSWLGTRLEVARRVRTDNDFRAKWADHQKLIDEAATARLVTQKESGRVRTDVSDKVMFTYLDMVLDGLISHLASGGDVEIAEEVLDLVEQSVRTSE</sequence>
<dbReference type="InterPro" id="IPR050109">
    <property type="entry name" value="HTH-type_TetR-like_transc_reg"/>
</dbReference>
<gene>
    <name evidence="4" type="ORF">BJL86_1677</name>
</gene>
<dbReference type="Proteomes" id="UP000186104">
    <property type="component" value="Chromosome"/>
</dbReference>
<evidence type="ECO:0000313" key="4">
    <source>
        <dbReference type="EMBL" id="ANI92453.1"/>
    </source>
</evidence>
<keyword evidence="1 2" id="KW-0238">DNA-binding</keyword>
<dbReference type="PANTHER" id="PTHR30055">
    <property type="entry name" value="HTH-TYPE TRANSCRIPTIONAL REGULATOR RUTR"/>
    <property type="match status" value="1"/>
</dbReference>
<dbReference type="InterPro" id="IPR023772">
    <property type="entry name" value="DNA-bd_HTH_TetR-type_CS"/>
</dbReference>
<keyword evidence="5" id="KW-1185">Reference proteome</keyword>
<feature type="DNA-binding region" description="H-T-H motif" evidence="2">
    <location>
        <begin position="91"/>
        <end position="110"/>
    </location>
</feature>
<dbReference type="STRING" id="499555.BJL86_1677"/>
<dbReference type="InterPro" id="IPR036271">
    <property type="entry name" value="Tet_transcr_reg_TetR-rel_C_sf"/>
</dbReference>
<evidence type="ECO:0000259" key="3">
    <source>
        <dbReference type="PROSITE" id="PS50977"/>
    </source>
</evidence>
<dbReference type="AlphaFoldDB" id="A0A173LKP4"/>
<organism evidence="4 5">
    <name type="scientific">Dietzia timorensis</name>
    <dbReference type="NCBI Taxonomy" id="499555"/>
    <lineage>
        <taxon>Bacteria</taxon>
        <taxon>Bacillati</taxon>
        <taxon>Actinomycetota</taxon>
        <taxon>Actinomycetes</taxon>
        <taxon>Mycobacteriales</taxon>
        <taxon>Dietziaceae</taxon>
        <taxon>Dietzia</taxon>
    </lineage>
</organism>
<dbReference type="KEGG" id="dtm:BJL86_1677"/>
<dbReference type="Pfam" id="PF00440">
    <property type="entry name" value="TetR_N"/>
    <property type="match status" value="1"/>
</dbReference>
<evidence type="ECO:0000313" key="5">
    <source>
        <dbReference type="Proteomes" id="UP000186104"/>
    </source>
</evidence>
<dbReference type="InterPro" id="IPR009057">
    <property type="entry name" value="Homeodomain-like_sf"/>
</dbReference>
<dbReference type="SUPFAM" id="SSF46689">
    <property type="entry name" value="Homeodomain-like"/>
    <property type="match status" value="1"/>
</dbReference>
<accession>A0A173LKP4</accession>